<dbReference type="EMBL" id="KN822033">
    <property type="protein sequence ID" value="KIM63682.1"/>
    <property type="molecule type" value="Genomic_DNA"/>
</dbReference>
<reference evidence="2 3" key="1">
    <citation type="submission" date="2014-04" db="EMBL/GenBank/DDBJ databases">
        <authorList>
            <consortium name="DOE Joint Genome Institute"/>
            <person name="Kuo A."/>
            <person name="Kohler A."/>
            <person name="Nagy L.G."/>
            <person name="Floudas D."/>
            <person name="Copeland A."/>
            <person name="Barry K.W."/>
            <person name="Cichocki N."/>
            <person name="Veneault-Fourrey C."/>
            <person name="LaButti K."/>
            <person name="Lindquist E.A."/>
            <person name="Lipzen A."/>
            <person name="Lundell T."/>
            <person name="Morin E."/>
            <person name="Murat C."/>
            <person name="Sun H."/>
            <person name="Tunlid A."/>
            <person name="Henrissat B."/>
            <person name="Grigoriev I.V."/>
            <person name="Hibbett D.S."/>
            <person name="Martin F."/>
            <person name="Nordberg H.P."/>
            <person name="Cantor M.N."/>
            <person name="Hua S.X."/>
        </authorList>
    </citation>
    <scope>NUCLEOTIDE SEQUENCE [LARGE SCALE GENOMIC DNA]</scope>
    <source>
        <strain evidence="2 3">Foug A</strain>
    </source>
</reference>
<evidence type="ECO:0000256" key="1">
    <source>
        <dbReference type="SAM" id="Phobius"/>
    </source>
</evidence>
<keyword evidence="1" id="KW-0472">Membrane</keyword>
<keyword evidence="1" id="KW-1133">Transmembrane helix</keyword>
<evidence type="ECO:0000313" key="3">
    <source>
        <dbReference type="Proteomes" id="UP000053989"/>
    </source>
</evidence>
<gene>
    <name evidence="2" type="ORF">SCLCIDRAFT_736835</name>
</gene>
<accession>A0A0C3AFI8</accession>
<keyword evidence="1" id="KW-0812">Transmembrane</keyword>
<reference evidence="3" key="2">
    <citation type="submission" date="2015-01" db="EMBL/GenBank/DDBJ databases">
        <title>Evolutionary Origins and Diversification of the Mycorrhizal Mutualists.</title>
        <authorList>
            <consortium name="DOE Joint Genome Institute"/>
            <consortium name="Mycorrhizal Genomics Consortium"/>
            <person name="Kohler A."/>
            <person name="Kuo A."/>
            <person name="Nagy L.G."/>
            <person name="Floudas D."/>
            <person name="Copeland A."/>
            <person name="Barry K.W."/>
            <person name="Cichocki N."/>
            <person name="Veneault-Fourrey C."/>
            <person name="LaButti K."/>
            <person name="Lindquist E.A."/>
            <person name="Lipzen A."/>
            <person name="Lundell T."/>
            <person name="Morin E."/>
            <person name="Murat C."/>
            <person name="Riley R."/>
            <person name="Ohm R."/>
            <person name="Sun H."/>
            <person name="Tunlid A."/>
            <person name="Henrissat B."/>
            <person name="Grigoriev I.V."/>
            <person name="Hibbett D.S."/>
            <person name="Martin F."/>
        </authorList>
    </citation>
    <scope>NUCLEOTIDE SEQUENCE [LARGE SCALE GENOMIC DNA]</scope>
    <source>
        <strain evidence="3">Foug A</strain>
    </source>
</reference>
<name>A0A0C3AFI8_9AGAM</name>
<proteinExistence type="predicted"/>
<organism evidence="2 3">
    <name type="scientific">Scleroderma citrinum Foug A</name>
    <dbReference type="NCBI Taxonomy" id="1036808"/>
    <lineage>
        <taxon>Eukaryota</taxon>
        <taxon>Fungi</taxon>
        <taxon>Dikarya</taxon>
        <taxon>Basidiomycota</taxon>
        <taxon>Agaricomycotina</taxon>
        <taxon>Agaricomycetes</taxon>
        <taxon>Agaricomycetidae</taxon>
        <taxon>Boletales</taxon>
        <taxon>Sclerodermatineae</taxon>
        <taxon>Sclerodermataceae</taxon>
        <taxon>Scleroderma</taxon>
    </lineage>
</organism>
<keyword evidence="3" id="KW-1185">Reference proteome</keyword>
<feature type="transmembrane region" description="Helical" evidence="1">
    <location>
        <begin position="121"/>
        <end position="141"/>
    </location>
</feature>
<dbReference type="InParanoid" id="A0A0C3AFI8"/>
<dbReference type="HOGENOM" id="CLU_1321596_0_0_1"/>
<sequence>MVDKEASLESDLRIVYIRSVLRNVVQSEYHCLKVYWTNRQSKQIHHRISSLGMSCYCMDGTSDSTDAALCPLSWFEETASFHGDIFRRGETFAMHLYIIAYYHHNIEECVSHAIRSYNGPVWIPLLAFEAVLALLAIWVGIKHSRQGPRSKSSRFSKPQLADSLIHGNVIYFVRFNWWHRLSSGLRQSPYPLVVALFFQSERRLILSI</sequence>
<evidence type="ECO:0000313" key="2">
    <source>
        <dbReference type="EMBL" id="KIM63682.1"/>
    </source>
</evidence>
<protein>
    <submittedName>
        <fullName evidence="2">Uncharacterized protein</fullName>
    </submittedName>
</protein>
<dbReference type="Proteomes" id="UP000053989">
    <property type="component" value="Unassembled WGS sequence"/>
</dbReference>
<dbReference type="AlphaFoldDB" id="A0A0C3AFI8"/>